<dbReference type="Proteomes" id="UP000268857">
    <property type="component" value="Unassembled WGS sequence"/>
</dbReference>
<evidence type="ECO:0000313" key="1">
    <source>
        <dbReference type="EMBL" id="RUR75931.1"/>
    </source>
</evidence>
<dbReference type="RefSeq" id="WP_016876777.1">
    <property type="nucleotide sequence ID" value="NZ_AJLN01000152.1"/>
</dbReference>
<evidence type="ECO:0000313" key="2">
    <source>
        <dbReference type="Proteomes" id="UP000268857"/>
    </source>
</evidence>
<comment type="caution">
    <text evidence="1">The sequence shown here is derived from an EMBL/GenBank/DDBJ whole genome shotgun (WGS) entry which is preliminary data.</text>
</comment>
<reference evidence="1 2" key="1">
    <citation type="journal article" date="2019" name="Genome Biol. Evol.">
        <title>Day and night: Metabolic profiles and evolutionary relationships of six axenic non-marine cyanobacteria.</title>
        <authorList>
            <person name="Will S.E."/>
            <person name="Henke P."/>
            <person name="Boedeker C."/>
            <person name="Huang S."/>
            <person name="Brinkmann H."/>
            <person name="Rohde M."/>
            <person name="Jarek M."/>
            <person name="Friedl T."/>
            <person name="Seufert S."/>
            <person name="Schumacher M."/>
            <person name="Overmann J."/>
            <person name="Neumann-Schaal M."/>
            <person name="Petersen J."/>
        </authorList>
    </citation>
    <scope>NUCLEOTIDE SEQUENCE [LARGE SCALE GENOMIC DNA]</scope>
    <source>
        <strain evidence="1 2">PCC 6912</strain>
    </source>
</reference>
<proteinExistence type="predicted"/>
<sequence>MAAPAQNDKDKELYAGECQAIANSDNLSDIERKIANYLQGMWYASN</sequence>
<name>A0A433N3V0_CHLFR</name>
<dbReference type="AlphaFoldDB" id="A0A433N3V0"/>
<protein>
    <submittedName>
        <fullName evidence="1">Uncharacterized protein</fullName>
    </submittedName>
</protein>
<dbReference type="EMBL" id="RSCJ01000022">
    <property type="protein sequence ID" value="RUR75931.1"/>
    <property type="molecule type" value="Genomic_DNA"/>
</dbReference>
<gene>
    <name evidence="1" type="ORF">PCC6912_45030</name>
</gene>
<accession>A0A433N3V0</accession>
<keyword evidence="2" id="KW-1185">Reference proteome</keyword>
<organism evidence="1 2">
    <name type="scientific">Chlorogloeopsis fritschii PCC 6912</name>
    <dbReference type="NCBI Taxonomy" id="211165"/>
    <lineage>
        <taxon>Bacteria</taxon>
        <taxon>Bacillati</taxon>
        <taxon>Cyanobacteriota</taxon>
        <taxon>Cyanophyceae</taxon>
        <taxon>Nostocales</taxon>
        <taxon>Chlorogloeopsidaceae</taxon>
        <taxon>Chlorogloeopsis</taxon>
    </lineage>
</organism>